<dbReference type="EC" id="2.7.10.2" evidence="11"/>
<dbReference type="GO" id="GO:0005886">
    <property type="term" value="C:plasma membrane"/>
    <property type="evidence" value="ECO:0007669"/>
    <property type="project" value="UniProtKB-SubCell"/>
</dbReference>
<dbReference type="AlphaFoldDB" id="A0A7K1T1I5"/>
<dbReference type="Pfam" id="PF02706">
    <property type="entry name" value="Wzz"/>
    <property type="match status" value="1"/>
</dbReference>
<dbReference type="GO" id="GO:0005524">
    <property type="term" value="F:ATP binding"/>
    <property type="evidence" value="ECO:0007669"/>
    <property type="project" value="UniProtKB-KW"/>
</dbReference>
<dbReference type="PANTHER" id="PTHR32309:SF13">
    <property type="entry name" value="FERRIC ENTEROBACTIN TRANSPORT PROTEIN FEPE"/>
    <property type="match status" value="1"/>
</dbReference>
<evidence type="ECO:0000256" key="8">
    <source>
        <dbReference type="SAM" id="Phobius"/>
    </source>
</evidence>
<feature type="transmembrane region" description="Helical" evidence="8">
    <location>
        <begin position="480"/>
        <end position="499"/>
    </location>
</feature>
<dbReference type="NCBIfam" id="TIGR01007">
    <property type="entry name" value="eps_fam"/>
    <property type="match status" value="1"/>
</dbReference>
<dbReference type="SUPFAM" id="SSF52540">
    <property type="entry name" value="P-loop containing nucleoside triphosphate hydrolases"/>
    <property type="match status" value="1"/>
</dbReference>
<evidence type="ECO:0000259" key="9">
    <source>
        <dbReference type="Pfam" id="PF02706"/>
    </source>
</evidence>
<keyword evidence="4" id="KW-0547">Nucleotide-binding</keyword>
<evidence type="ECO:0000256" key="7">
    <source>
        <dbReference type="ARBA" id="ARBA00023136"/>
    </source>
</evidence>
<dbReference type="PANTHER" id="PTHR32309">
    <property type="entry name" value="TYROSINE-PROTEIN KINASE"/>
    <property type="match status" value="1"/>
</dbReference>
<dbReference type="GO" id="GO:0004715">
    <property type="term" value="F:non-membrane spanning protein tyrosine kinase activity"/>
    <property type="evidence" value="ECO:0007669"/>
    <property type="project" value="UniProtKB-EC"/>
</dbReference>
<dbReference type="Pfam" id="PF13807">
    <property type="entry name" value="GNVR"/>
    <property type="match status" value="1"/>
</dbReference>
<dbReference type="Gene3D" id="3.40.50.300">
    <property type="entry name" value="P-loop containing nucleotide triphosphate hydrolases"/>
    <property type="match status" value="1"/>
</dbReference>
<evidence type="ECO:0000256" key="1">
    <source>
        <dbReference type="ARBA" id="ARBA00004651"/>
    </source>
</evidence>
<dbReference type="InterPro" id="IPR003856">
    <property type="entry name" value="LPS_length_determ_N"/>
</dbReference>
<dbReference type="InterPro" id="IPR050445">
    <property type="entry name" value="Bact_polysacc_biosynth/exp"/>
</dbReference>
<evidence type="ECO:0000256" key="3">
    <source>
        <dbReference type="ARBA" id="ARBA00022692"/>
    </source>
</evidence>
<evidence type="ECO:0000313" key="11">
    <source>
        <dbReference type="EMBL" id="MVN23443.1"/>
    </source>
</evidence>
<evidence type="ECO:0000256" key="6">
    <source>
        <dbReference type="ARBA" id="ARBA00022989"/>
    </source>
</evidence>
<evidence type="ECO:0000313" key="12">
    <source>
        <dbReference type="Proteomes" id="UP000462014"/>
    </source>
</evidence>
<keyword evidence="5" id="KW-0067">ATP-binding</keyword>
<evidence type="ECO:0000256" key="2">
    <source>
        <dbReference type="ARBA" id="ARBA00022475"/>
    </source>
</evidence>
<name>A0A7K1T1I5_9SPHI</name>
<dbReference type="CDD" id="cd05387">
    <property type="entry name" value="BY-kinase"/>
    <property type="match status" value="1"/>
</dbReference>
<keyword evidence="6 8" id="KW-1133">Transmembrane helix</keyword>
<keyword evidence="12" id="KW-1185">Reference proteome</keyword>
<feature type="domain" description="Tyrosine-protein kinase G-rich" evidence="10">
    <location>
        <begin position="421"/>
        <end position="501"/>
    </location>
</feature>
<keyword evidence="7 8" id="KW-0472">Membrane</keyword>
<dbReference type="Proteomes" id="UP000462014">
    <property type="component" value="Unassembled WGS sequence"/>
</dbReference>
<comment type="subcellular location">
    <subcellularLocation>
        <location evidence="1">Cell membrane</location>
        <topology evidence="1">Multi-pass membrane protein</topology>
    </subcellularLocation>
</comment>
<comment type="caution">
    <text evidence="11">The sequence shown here is derived from an EMBL/GenBank/DDBJ whole genome shotgun (WGS) entry which is preliminary data.</text>
</comment>
<dbReference type="RefSeq" id="WP_157569682.1">
    <property type="nucleotide sequence ID" value="NZ_WPIK01000026.1"/>
</dbReference>
<organism evidence="11 12">
    <name type="scientific">Mucilaginibacter arboris</name>
    <dbReference type="NCBI Taxonomy" id="2682090"/>
    <lineage>
        <taxon>Bacteria</taxon>
        <taxon>Pseudomonadati</taxon>
        <taxon>Bacteroidota</taxon>
        <taxon>Sphingobacteriia</taxon>
        <taxon>Sphingobacteriales</taxon>
        <taxon>Sphingobacteriaceae</taxon>
        <taxon>Mucilaginibacter</taxon>
    </lineage>
</organism>
<proteinExistence type="predicted"/>
<gene>
    <name evidence="11" type="ORF">GO621_18120</name>
</gene>
<evidence type="ECO:0000259" key="10">
    <source>
        <dbReference type="Pfam" id="PF13807"/>
    </source>
</evidence>
<dbReference type="InterPro" id="IPR032807">
    <property type="entry name" value="GNVR"/>
</dbReference>
<sequence length="773" mass="86593">MNRKISEDKDSNFSSSFIFRYLPYWPLFLILILISFGGAWFYLKLATPVYETDARILIKDEKKGSEDSKTLESLDLISPKKIIDNEIEVLQSKSLLNSVVKNLNLYAPVSAETRFNTISAYANSPVIIVPDSNTMKQVNKVYFTANSNSVKFNNKTYPLNEWVDTPYGRLEFKKNKYYTTDETNKKLFFSLINPKKVVSSLASRLTVTAANKLSSIVNISFKDEIPERGEDVVNELIKVYNRSIIDEKNTLARNTSQFIDERLARVGEDLVTIEHKMQAYKADKGAVDVDTQGKLFLENVSSNDQKVSEINTKLSVLNQVENSVRSKDLSSGIVPSMAGVDDPSLTQMVKNIFDLQIEAESLKKTTGENNPLYVSYIDRIEKIRPQILQNVENQKQSLLASKSNISTTNNSYSSVLQSMPETQRQLVDISRDQAQKSSLYAFLEQKKEETELSYVSSLFGSKVIDQAESSEYPVSPKKKFVYLIATLLALVTGFGIVVGKETLRSKVMFQKEIENLTQLPVIGEITAEKSKNAIVIGNNQKTLIAEQFRKLRTTLNYLGIGGNHKRILITSAISGEGKSFVAANLAISLSLTGKKVVLLDFDLNNPSLAAKLNIDSDHVGVTEYLQGTTGPDKIIRPTEIDENLFFISTGKLPKNPSELIMNEKAGDLLNYLDGIFDYIVIDVAPVGPVSDAYILSPFCDATLYIVRHGFTPKVFIERIDENNRLNKLTNAAIVFNGVSNRGIAHKYGYGYGYGYGYTYDDRKSNKLFPALRK</sequence>
<keyword evidence="2" id="KW-1003">Cell membrane</keyword>
<feature type="domain" description="Polysaccharide chain length determinant N-terminal" evidence="9">
    <location>
        <begin position="27"/>
        <end position="103"/>
    </location>
</feature>
<dbReference type="InterPro" id="IPR005702">
    <property type="entry name" value="Wzc-like_C"/>
</dbReference>
<keyword evidence="11" id="KW-0808">Transferase</keyword>
<keyword evidence="11" id="KW-0418">Kinase</keyword>
<dbReference type="Pfam" id="PF10609">
    <property type="entry name" value="ParA"/>
    <property type="match status" value="1"/>
</dbReference>
<keyword evidence="3 8" id="KW-0812">Transmembrane</keyword>
<protein>
    <submittedName>
        <fullName evidence="11">Polysaccharide biosynthesis tyrosine autokinase</fullName>
        <ecNumber evidence="11">2.7.10.2</ecNumber>
    </submittedName>
</protein>
<feature type="transmembrane region" description="Helical" evidence="8">
    <location>
        <begin position="21"/>
        <end position="43"/>
    </location>
</feature>
<reference evidence="11 12" key="1">
    <citation type="submission" date="2019-12" db="EMBL/GenBank/DDBJ databases">
        <title>Mucilaginibacter sp. HMF7410 genome sequencing and assembly.</title>
        <authorList>
            <person name="Kang H."/>
            <person name="Cha I."/>
            <person name="Kim H."/>
            <person name="Joh K."/>
        </authorList>
    </citation>
    <scope>NUCLEOTIDE SEQUENCE [LARGE SCALE GENOMIC DNA]</scope>
    <source>
        <strain evidence="11 12">HMF7410</strain>
    </source>
</reference>
<dbReference type="EMBL" id="WPIK01000026">
    <property type="protein sequence ID" value="MVN23443.1"/>
    <property type="molecule type" value="Genomic_DNA"/>
</dbReference>
<evidence type="ECO:0000256" key="4">
    <source>
        <dbReference type="ARBA" id="ARBA00022741"/>
    </source>
</evidence>
<dbReference type="InterPro" id="IPR027417">
    <property type="entry name" value="P-loop_NTPase"/>
</dbReference>
<evidence type="ECO:0000256" key="5">
    <source>
        <dbReference type="ARBA" id="ARBA00022840"/>
    </source>
</evidence>
<accession>A0A7K1T1I5</accession>
<dbReference type="InterPro" id="IPR033756">
    <property type="entry name" value="YlxH/NBP35"/>
</dbReference>